<dbReference type="OrthoDB" id="440264at2759"/>
<dbReference type="PANTHER" id="PTHR24166:SF48">
    <property type="entry name" value="PROTEIN VAPYRIN"/>
    <property type="match status" value="1"/>
</dbReference>
<dbReference type="Proteomes" id="UP000186817">
    <property type="component" value="Unassembled WGS sequence"/>
</dbReference>
<feature type="compositionally biased region" description="Polar residues" evidence="4">
    <location>
        <begin position="602"/>
        <end position="619"/>
    </location>
</feature>
<evidence type="ECO:0000313" key="7">
    <source>
        <dbReference type="Proteomes" id="UP000186817"/>
    </source>
</evidence>
<dbReference type="SMART" id="SM00248">
    <property type="entry name" value="ANK"/>
    <property type="match status" value="6"/>
</dbReference>
<keyword evidence="1" id="KW-0677">Repeat</keyword>
<dbReference type="InterPro" id="IPR036770">
    <property type="entry name" value="Ankyrin_rpt-contain_sf"/>
</dbReference>
<dbReference type="PROSITE" id="PS51184">
    <property type="entry name" value="JMJC"/>
    <property type="match status" value="1"/>
</dbReference>
<gene>
    <name evidence="6" type="primary">secG</name>
    <name evidence="6" type="ORF">AK812_SmicGene41652</name>
</gene>
<evidence type="ECO:0000313" key="6">
    <source>
        <dbReference type="EMBL" id="OLP78206.1"/>
    </source>
</evidence>
<feature type="repeat" description="ANK" evidence="3">
    <location>
        <begin position="434"/>
        <end position="466"/>
    </location>
</feature>
<dbReference type="InterPro" id="IPR011009">
    <property type="entry name" value="Kinase-like_dom_sf"/>
</dbReference>
<name>A0A1Q9C5N6_SYMMI</name>
<sequence length="1289" mass="143778">MAMSDSAKVRCPLAPSGGWVPPTREEIAALEEWKPKVELVASRSLGELDSERPLRIGGLIDDWRCRKWQIRDFCSCLSETSLRTRPCASLHEYGNPGPAHQVMSLSEYFSAGPSKAVIFENDYHAVHAALRGTYTIPALLSGIHGAPIFSAGRRHTGVGFHHHHESWLAELVGRKVWFLLPPGSPRPPAIPPWWYTRQPPPGLQVAILEPGEVMYVPTGWWHATWNLDDSVALGWEGSHGSKSWTNEMHAIADGDLSRLIFSSHAWTPPRSRGAAYLAARLGDVDILARILAAAAPGLHQDFELLSDMIKIAAHRGHVSVLEMLVKMAAAHGMQSTALLGSALVEAATYGAQAVVLWLLAQKADIAHDGHALQKASFYGHPSVVECLLLARADVEHQDDLQRSTPLLHAAFNGHAPVVEALLRRRASLDACDRMGMAPLHLASLRGHVGVARMLILAKADIQTKDCQGRTALHLAAHGYQDRDPSGFRSGPDANMQVAWVLLGSRADLQSQDRAGARAVDFAQAQGGARYFGGDLTKLAKRAYDKGIEMRESWWREIFRQCLQGLEYLHREAQMHCDSGSEHSETPEQAAARARAEEAQQALESSWTKAGYSSRQVSGRRSSHTRRCQGHSLDGVLTYTLPQLEAKQADELRSDVEVILQQYDEPVLPNDRVWIYSDQVGRAQDPQRHQVEQALQQLLLRSLAPRLHTSMAPDLITRIILATGGCLYRDSLMLVWPLLSSEDRYLFQQWYQERPTGPLASRAMDMDAPEPARGSRESTDKRHLVPGHALDVDLAATAGRSSRLVDAYGSSASLAEADPVHVVMLQECHWWMKPSAAYPRVRLRVNEFSVSQPPKARSRCVLTEVTQILRIRRAEVTEALAEPDPVRQYSMASLEEELQDASREFELFGAYMQKPAALQTGNLSSQASTAATPPPEVETPETEKGMDVDRDKRQHETQRESTEAPPTKWAKGDAKGDKNEARTEENSTGKGKSPEAIRKAQAPTENTSRPATKEQRDQADSSRQGGQQGWRRTGYQQWPARQGRRDQGYGDRSENKEARELRELKEAVKAMGRLSLRFEDNFGVMSLDTEYILFLQTEASGNEFAITQQLYNTATEWKKQKEERPESLTNPMRNILLYNLFSALLMKLEALEEDQELMAKARDKGLVEGSTYLYLQWDHATRRHIKATAQPLEHSEAVLSVKTLRYLSMFPNVVGRFHALRKMTEVSMGADIIPFTLVAQNRTQESHQMFTLMGRLSRNSIWHLIGGKGRPSKPGRSPLAKHLDRLIQAL</sequence>
<dbReference type="InterPro" id="IPR003347">
    <property type="entry name" value="JmjC_dom"/>
</dbReference>
<evidence type="ECO:0000256" key="1">
    <source>
        <dbReference type="ARBA" id="ARBA00022737"/>
    </source>
</evidence>
<evidence type="ECO:0000256" key="2">
    <source>
        <dbReference type="ARBA" id="ARBA00023043"/>
    </source>
</evidence>
<evidence type="ECO:0000256" key="3">
    <source>
        <dbReference type="PROSITE-ProRule" id="PRU00023"/>
    </source>
</evidence>
<dbReference type="Gene3D" id="2.60.120.650">
    <property type="entry name" value="Cupin"/>
    <property type="match status" value="1"/>
</dbReference>
<feature type="repeat" description="ANK" evidence="3">
    <location>
        <begin position="401"/>
        <end position="433"/>
    </location>
</feature>
<feature type="region of interest" description="Disordered" evidence="4">
    <location>
        <begin position="920"/>
        <end position="1056"/>
    </location>
</feature>
<evidence type="ECO:0000256" key="4">
    <source>
        <dbReference type="SAM" id="MobiDB-lite"/>
    </source>
</evidence>
<evidence type="ECO:0000259" key="5">
    <source>
        <dbReference type="PROSITE" id="PS51184"/>
    </source>
</evidence>
<feature type="compositionally biased region" description="Basic and acidic residues" evidence="4">
    <location>
        <begin position="969"/>
        <end position="997"/>
    </location>
</feature>
<dbReference type="SUPFAM" id="SSF51197">
    <property type="entry name" value="Clavaminate synthase-like"/>
    <property type="match status" value="1"/>
</dbReference>
<accession>A0A1Q9C5N6</accession>
<proteinExistence type="predicted"/>
<dbReference type="InterPro" id="IPR002110">
    <property type="entry name" value="Ankyrin_rpt"/>
</dbReference>
<protein>
    <submittedName>
        <fullName evidence="6">Ankyrin repeat, PH and SEC7 domain containing protein secG</fullName>
    </submittedName>
</protein>
<feature type="compositionally biased region" description="Basic and acidic residues" evidence="4">
    <location>
        <begin position="940"/>
        <end position="961"/>
    </location>
</feature>
<feature type="compositionally biased region" description="Basic and acidic residues" evidence="4">
    <location>
        <begin position="1010"/>
        <end position="1019"/>
    </location>
</feature>
<comment type="caution">
    <text evidence="6">The sequence shown here is derived from an EMBL/GenBank/DDBJ whole genome shotgun (WGS) entry which is preliminary data.</text>
</comment>
<feature type="domain" description="JmjC" evidence="5">
    <location>
        <begin position="125"/>
        <end position="254"/>
    </location>
</feature>
<dbReference type="PROSITE" id="PS50088">
    <property type="entry name" value="ANK_REPEAT"/>
    <property type="match status" value="2"/>
</dbReference>
<dbReference type="Pfam" id="PF12796">
    <property type="entry name" value="Ank_2"/>
    <property type="match status" value="1"/>
</dbReference>
<feature type="region of interest" description="Disordered" evidence="4">
    <location>
        <begin position="757"/>
        <end position="781"/>
    </location>
</feature>
<feature type="compositionally biased region" description="Low complexity" evidence="4">
    <location>
        <begin position="1022"/>
        <end position="1036"/>
    </location>
</feature>
<dbReference type="Gene3D" id="1.25.40.20">
    <property type="entry name" value="Ankyrin repeat-containing domain"/>
    <property type="match status" value="1"/>
</dbReference>
<feature type="compositionally biased region" description="Basic and acidic residues" evidence="4">
    <location>
        <begin position="576"/>
        <end position="585"/>
    </location>
</feature>
<feature type="compositionally biased region" description="Basic and acidic residues" evidence="4">
    <location>
        <begin position="772"/>
        <end position="781"/>
    </location>
</feature>
<reference evidence="6 7" key="1">
    <citation type="submission" date="2016-02" db="EMBL/GenBank/DDBJ databases">
        <title>Genome analysis of coral dinoflagellate symbionts highlights evolutionary adaptations to a symbiotic lifestyle.</title>
        <authorList>
            <person name="Aranda M."/>
            <person name="Li Y."/>
            <person name="Liew Y.J."/>
            <person name="Baumgarten S."/>
            <person name="Simakov O."/>
            <person name="Wilson M."/>
            <person name="Piel J."/>
            <person name="Ashoor H."/>
            <person name="Bougouffa S."/>
            <person name="Bajic V.B."/>
            <person name="Ryu T."/>
            <person name="Ravasi T."/>
            <person name="Bayer T."/>
            <person name="Micklem G."/>
            <person name="Kim H."/>
            <person name="Bhak J."/>
            <person name="Lajeunesse T.C."/>
            <person name="Voolstra C.R."/>
        </authorList>
    </citation>
    <scope>NUCLEOTIDE SEQUENCE [LARGE SCALE GENOMIC DNA]</scope>
    <source>
        <strain evidence="6 7">CCMP2467</strain>
    </source>
</reference>
<dbReference type="SUPFAM" id="SSF48403">
    <property type="entry name" value="Ankyrin repeat"/>
    <property type="match status" value="1"/>
</dbReference>
<dbReference type="SUPFAM" id="SSF56112">
    <property type="entry name" value="Protein kinase-like (PK-like)"/>
    <property type="match status" value="1"/>
</dbReference>
<dbReference type="PROSITE" id="PS50297">
    <property type="entry name" value="ANK_REP_REGION"/>
    <property type="match status" value="2"/>
</dbReference>
<organism evidence="6 7">
    <name type="scientific">Symbiodinium microadriaticum</name>
    <name type="common">Dinoflagellate</name>
    <name type="synonym">Zooxanthella microadriatica</name>
    <dbReference type="NCBI Taxonomy" id="2951"/>
    <lineage>
        <taxon>Eukaryota</taxon>
        <taxon>Sar</taxon>
        <taxon>Alveolata</taxon>
        <taxon>Dinophyceae</taxon>
        <taxon>Suessiales</taxon>
        <taxon>Symbiodiniaceae</taxon>
        <taxon>Symbiodinium</taxon>
    </lineage>
</organism>
<feature type="compositionally biased region" description="Basic and acidic residues" evidence="4">
    <location>
        <begin position="1042"/>
        <end position="1056"/>
    </location>
</feature>
<feature type="region of interest" description="Disordered" evidence="4">
    <location>
        <begin position="576"/>
        <end position="627"/>
    </location>
</feature>
<dbReference type="InterPro" id="IPR050889">
    <property type="entry name" value="Dendritic_Spine_Reg/Scaffold"/>
</dbReference>
<dbReference type="EMBL" id="LSRX01001646">
    <property type="protein sequence ID" value="OLP78206.1"/>
    <property type="molecule type" value="Genomic_DNA"/>
</dbReference>
<keyword evidence="7" id="KW-1185">Reference proteome</keyword>
<keyword evidence="2 3" id="KW-0040">ANK repeat</keyword>
<dbReference type="PANTHER" id="PTHR24166">
    <property type="entry name" value="ROLLING PEBBLES, ISOFORM B"/>
    <property type="match status" value="1"/>
</dbReference>